<feature type="domain" description="HPr" evidence="1">
    <location>
        <begin position="1"/>
        <end position="78"/>
    </location>
</feature>
<dbReference type="EMBL" id="FOXC01000015">
    <property type="protein sequence ID" value="SFP34425.1"/>
    <property type="molecule type" value="Genomic_DNA"/>
</dbReference>
<dbReference type="RefSeq" id="WP_089831773.1">
    <property type="nucleotide sequence ID" value="NZ_BJWI01000022.1"/>
</dbReference>
<evidence type="ECO:0000313" key="2">
    <source>
        <dbReference type="EMBL" id="GEM02052.1"/>
    </source>
</evidence>
<gene>
    <name evidence="2" type="ORF">HHA03_15840</name>
    <name evidence="3" type="ORF">SAMN05421839_11530</name>
</gene>
<dbReference type="EMBL" id="BJWI01000022">
    <property type="protein sequence ID" value="GEM02052.1"/>
    <property type="molecule type" value="Genomic_DNA"/>
</dbReference>
<dbReference type="AlphaFoldDB" id="A0A1I5PK51"/>
<dbReference type="OrthoDB" id="9809047at2"/>
<accession>A0A1I5PK51</accession>
<dbReference type="Proteomes" id="UP000321547">
    <property type="component" value="Unassembled WGS sequence"/>
</dbReference>
<sequence length="78" mass="8606">MKCIVNLSSNLQIGLASTFVQLANWFSTEIHITKRERRVNAENIMGLLSLVVARGEAIDLSGTDRDSDEAIQTLGIFL</sequence>
<proteinExistence type="predicted"/>
<evidence type="ECO:0000259" key="1">
    <source>
        <dbReference type="PROSITE" id="PS51350"/>
    </source>
</evidence>
<evidence type="ECO:0000313" key="4">
    <source>
        <dbReference type="Proteomes" id="UP000242243"/>
    </source>
</evidence>
<protein>
    <submittedName>
        <fullName evidence="3">Phosphocarrier protein</fullName>
    </submittedName>
</protein>
<name>A0A1I5PK51_9BACI</name>
<dbReference type="Proteomes" id="UP000242243">
    <property type="component" value="Unassembled WGS sequence"/>
</dbReference>
<reference evidence="2 5" key="2">
    <citation type="submission" date="2019-07" db="EMBL/GenBank/DDBJ databases">
        <title>Whole genome shotgun sequence of Halolactibacillus halophilus NBRC 100868.</title>
        <authorList>
            <person name="Hosoyama A."/>
            <person name="Uohara A."/>
            <person name="Ohji S."/>
            <person name="Ichikawa N."/>
        </authorList>
    </citation>
    <scope>NUCLEOTIDE SEQUENCE [LARGE SCALE GENOMIC DNA]</scope>
    <source>
        <strain evidence="2 5">NBRC 100868</strain>
    </source>
</reference>
<reference evidence="3 4" key="1">
    <citation type="submission" date="2016-10" db="EMBL/GenBank/DDBJ databases">
        <authorList>
            <person name="de Groot N.N."/>
        </authorList>
    </citation>
    <scope>NUCLEOTIDE SEQUENCE [LARGE SCALE GENOMIC DNA]</scope>
    <source>
        <strain evidence="3 4">DSM 17073</strain>
    </source>
</reference>
<keyword evidence="5" id="KW-1185">Reference proteome</keyword>
<dbReference type="InterPro" id="IPR000032">
    <property type="entry name" value="HPr-like"/>
</dbReference>
<dbReference type="PROSITE" id="PS51350">
    <property type="entry name" value="PTS_HPR_DOM"/>
    <property type="match status" value="1"/>
</dbReference>
<dbReference type="SUPFAM" id="SSF55594">
    <property type="entry name" value="HPr-like"/>
    <property type="match status" value="1"/>
</dbReference>
<dbReference type="InterPro" id="IPR035895">
    <property type="entry name" value="HPr-like_sf"/>
</dbReference>
<evidence type="ECO:0000313" key="3">
    <source>
        <dbReference type="EMBL" id="SFP34425.1"/>
    </source>
</evidence>
<dbReference type="STRING" id="306540.SAMN05421839_11530"/>
<dbReference type="Pfam" id="PF00381">
    <property type="entry name" value="PTS-HPr"/>
    <property type="match status" value="1"/>
</dbReference>
<evidence type="ECO:0000313" key="5">
    <source>
        <dbReference type="Proteomes" id="UP000321547"/>
    </source>
</evidence>
<organism evidence="3 4">
    <name type="scientific">Halolactibacillus halophilus</name>
    <dbReference type="NCBI Taxonomy" id="306540"/>
    <lineage>
        <taxon>Bacteria</taxon>
        <taxon>Bacillati</taxon>
        <taxon>Bacillota</taxon>
        <taxon>Bacilli</taxon>
        <taxon>Bacillales</taxon>
        <taxon>Bacillaceae</taxon>
        <taxon>Halolactibacillus</taxon>
    </lineage>
</organism>
<dbReference type="Gene3D" id="3.30.1340.10">
    <property type="entry name" value="HPr-like"/>
    <property type="match status" value="1"/>
</dbReference>